<dbReference type="InterPro" id="IPR050739">
    <property type="entry name" value="MFP"/>
</dbReference>
<evidence type="ECO:0000256" key="1">
    <source>
        <dbReference type="SAM" id="Coils"/>
    </source>
</evidence>
<dbReference type="PANTHER" id="PTHR30386">
    <property type="entry name" value="MEMBRANE FUSION SUBUNIT OF EMRAB-TOLC MULTIDRUG EFFLUX PUMP"/>
    <property type="match status" value="1"/>
</dbReference>
<dbReference type="EMBL" id="QGHA01000001">
    <property type="protein sequence ID" value="PWK80167.1"/>
    <property type="molecule type" value="Genomic_DNA"/>
</dbReference>
<evidence type="ECO:0000313" key="3">
    <source>
        <dbReference type="EMBL" id="PWK80167.1"/>
    </source>
</evidence>
<dbReference type="Gene3D" id="2.40.50.100">
    <property type="match status" value="1"/>
</dbReference>
<dbReference type="AlphaFoldDB" id="A0A316HIN2"/>
<dbReference type="SUPFAM" id="SSF51230">
    <property type="entry name" value="Single hybrid motif"/>
    <property type="match status" value="1"/>
</dbReference>
<evidence type="ECO:0000256" key="2">
    <source>
        <dbReference type="SAM" id="Phobius"/>
    </source>
</evidence>
<keyword evidence="1" id="KW-0175">Coiled coil</keyword>
<comment type="caution">
    <text evidence="3">The sequence shown here is derived from an EMBL/GenBank/DDBJ whole genome shotgun (WGS) entry which is preliminary data.</text>
</comment>
<dbReference type="PANTHER" id="PTHR30386:SF27">
    <property type="entry name" value="MEMBRANE FUSION PROTEIN (MFP) FAMILY PROTEIN"/>
    <property type="match status" value="1"/>
</dbReference>
<proteinExistence type="predicted"/>
<keyword evidence="4" id="KW-1185">Reference proteome</keyword>
<sequence length="451" mass="51104">MFLEKNTDANRFLNYQSFKKAMDASPQAHKVKWMVAILMIILIVLLLPWTQNIRSRGNVSSLQPQQRPQQVNTMIPGRIAKWYVRDGAMVKQGDTLLQITETKDEYLDPELTERTSEQLRSKNNATEFYKSKVRTADTQIAALEQSLQLKINQLQNKLKQYRLQVQSDSIAMTAAANQLNIADVQLKRQKELYHAGLKSLTEYEQKQQYYQDALAKRISTENKFYNSKNELLNIKLELSATSQDYTEKISKVSGERFTALSQAATGEGEIAKLKNQLFNYKARGNFHYILAPQSGQVLQSIKAGIGETVKDGEQLLTIVPLHFQKAIEIAVEPNDMPLISTGQLVRVQFDGFPAIVFSGWPQASYGLFSGRVAAIDNSIDASGKFKVWVQPDEGSKQWPANVRYGTGCQVIALLNNVPIWYELWRQLNGFPPNFYTPKPKATDKDKANSKK</sequence>
<dbReference type="Proteomes" id="UP000245678">
    <property type="component" value="Unassembled WGS sequence"/>
</dbReference>
<accession>A0A316HIN2</accession>
<dbReference type="InterPro" id="IPR011053">
    <property type="entry name" value="Single_hybrid_motif"/>
</dbReference>
<gene>
    <name evidence="3" type="ORF">LX99_00631</name>
</gene>
<dbReference type="PRINTS" id="PR01490">
    <property type="entry name" value="RTXTOXIND"/>
</dbReference>
<keyword evidence="2" id="KW-1133">Transmembrane helix</keyword>
<feature type="transmembrane region" description="Helical" evidence="2">
    <location>
        <begin position="31"/>
        <end position="49"/>
    </location>
</feature>
<organism evidence="3 4">
    <name type="scientific">Mucilaginibacter oryzae</name>
    <dbReference type="NCBI Taxonomy" id="468058"/>
    <lineage>
        <taxon>Bacteria</taxon>
        <taxon>Pseudomonadati</taxon>
        <taxon>Bacteroidota</taxon>
        <taxon>Sphingobacteriia</taxon>
        <taxon>Sphingobacteriales</taxon>
        <taxon>Sphingobacteriaceae</taxon>
        <taxon>Mucilaginibacter</taxon>
    </lineage>
</organism>
<protein>
    <submittedName>
        <fullName evidence="3">Multidrug resistance efflux pump</fullName>
    </submittedName>
</protein>
<name>A0A316HIN2_9SPHI</name>
<feature type="coiled-coil region" evidence="1">
    <location>
        <begin position="140"/>
        <end position="171"/>
    </location>
</feature>
<dbReference type="GO" id="GO:0015562">
    <property type="term" value="F:efflux transmembrane transporter activity"/>
    <property type="evidence" value="ECO:0007669"/>
    <property type="project" value="InterPro"/>
</dbReference>
<keyword evidence="2" id="KW-0812">Transmembrane</keyword>
<dbReference type="Gene3D" id="2.40.30.170">
    <property type="match status" value="1"/>
</dbReference>
<reference evidence="3 4" key="1">
    <citation type="submission" date="2018-05" db="EMBL/GenBank/DDBJ databases">
        <title>Genomic Encyclopedia of Archaeal and Bacterial Type Strains, Phase II (KMG-II): from individual species to whole genera.</title>
        <authorList>
            <person name="Goeker M."/>
        </authorList>
    </citation>
    <scope>NUCLEOTIDE SEQUENCE [LARGE SCALE GENOMIC DNA]</scope>
    <source>
        <strain evidence="3 4">DSM 19975</strain>
    </source>
</reference>
<keyword evidence="2" id="KW-0472">Membrane</keyword>
<evidence type="ECO:0000313" key="4">
    <source>
        <dbReference type="Proteomes" id="UP000245678"/>
    </source>
</evidence>